<accession>A0A1D8N658</accession>
<gene>
    <name evidence="1" type="ORF">YALI1_B03429g</name>
</gene>
<dbReference type="AlphaFoldDB" id="A0A1D8N658"/>
<reference evidence="1 2" key="1">
    <citation type="journal article" date="2016" name="PLoS ONE">
        <title>Sequence Assembly of Yarrowia lipolytica Strain W29/CLIB89 Shows Transposable Element Diversity.</title>
        <authorList>
            <person name="Magnan C."/>
            <person name="Yu J."/>
            <person name="Chang I."/>
            <person name="Jahn E."/>
            <person name="Kanomata Y."/>
            <person name="Wu J."/>
            <person name="Zeller M."/>
            <person name="Oakes M."/>
            <person name="Baldi P."/>
            <person name="Sandmeyer S."/>
        </authorList>
    </citation>
    <scope>NUCLEOTIDE SEQUENCE [LARGE SCALE GENOMIC DNA]</scope>
    <source>
        <strain evidence="2">CLIB89(W29)</strain>
    </source>
</reference>
<dbReference type="VEuPathDB" id="FungiDB:YALI1_B03429g"/>
<dbReference type="EMBL" id="CP017554">
    <property type="protein sequence ID" value="AOW01116.1"/>
    <property type="molecule type" value="Genomic_DNA"/>
</dbReference>
<name>A0A1D8N658_YARLL</name>
<dbReference type="Proteomes" id="UP000182444">
    <property type="component" value="Chromosome 1B"/>
</dbReference>
<organism evidence="1 2">
    <name type="scientific">Yarrowia lipolytica</name>
    <name type="common">Candida lipolytica</name>
    <dbReference type="NCBI Taxonomy" id="4952"/>
    <lineage>
        <taxon>Eukaryota</taxon>
        <taxon>Fungi</taxon>
        <taxon>Dikarya</taxon>
        <taxon>Ascomycota</taxon>
        <taxon>Saccharomycotina</taxon>
        <taxon>Dipodascomycetes</taxon>
        <taxon>Dipodascales</taxon>
        <taxon>Dipodascales incertae sedis</taxon>
        <taxon>Yarrowia</taxon>
    </lineage>
</organism>
<proteinExistence type="predicted"/>
<dbReference type="RefSeq" id="XP_068138055.1">
    <property type="nucleotide sequence ID" value="XM_068281954.1"/>
</dbReference>
<protein>
    <submittedName>
        <fullName evidence="1">Uncharacterized protein</fullName>
    </submittedName>
</protein>
<sequence length="81" mass="9483">MCNLKYALRRGRVASNFPRDPWCLHTHVRIVFHTAPAHNIRIINGNRGSFEGAKMRPCRWGPWAVFRRLGWANGTRARRNE</sequence>
<evidence type="ECO:0000313" key="1">
    <source>
        <dbReference type="EMBL" id="AOW01116.1"/>
    </source>
</evidence>
<evidence type="ECO:0000313" key="2">
    <source>
        <dbReference type="Proteomes" id="UP000182444"/>
    </source>
</evidence>
<dbReference type="GeneID" id="94582615"/>